<dbReference type="InterPro" id="IPR014729">
    <property type="entry name" value="Rossmann-like_a/b/a_fold"/>
</dbReference>
<dbReference type="InterPro" id="IPR003848">
    <property type="entry name" value="DUF218"/>
</dbReference>
<dbReference type="GO" id="GO:0000270">
    <property type="term" value="P:peptidoglycan metabolic process"/>
    <property type="evidence" value="ECO:0007669"/>
    <property type="project" value="TreeGrafter"/>
</dbReference>
<sequence length="162" mass="18201">MQARVQVALKLWRDGLVARILVTGGQVTGTGQLEAEVMCEGLVAAGVPEEKIVLETRATNTGENVRFSIELLKQLDLYDDIHSVIAVGSASASRRYLMTLERYWPDLVKMLMASNRYPVSADKWHEHPEFAADVLREWNKIQPYLDAGYLKELSPQTCPLID</sequence>
<accession>A0A165UP61</accession>
<dbReference type="Gene3D" id="3.40.50.620">
    <property type="entry name" value="HUPs"/>
    <property type="match status" value="1"/>
</dbReference>
<dbReference type="CDD" id="cd06259">
    <property type="entry name" value="YdcF-like"/>
    <property type="match status" value="1"/>
</dbReference>
<feature type="domain" description="DUF218" evidence="1">
    <location>
        <begin position="2"/>
        <end position="138"/>
    </location>
</feature>
<reference evidence="2 3" key="1">
    <citation type="journal article" date="2016" name="Front. Microbiol.">
        <title>Comparative Genomic Analysis Reveals a Diverse Repertoire of Genes Involved in Prokaryote-Eukaryote Interactions within the Pseudovibrio Genus.</title>
        <authorList>
            <person name="Romano S."/>
            <person name="Fernandez-Guerra A."/>
            <person name="Reen F.J."/>
            <person name="Glockner F.O."/>
            <person name="Crowley S.P."/>
            <person name="O'Sullivan O."/>
            <person name="Cotter P.D."/>
            <person name="Adams C."/>
            <person name="Dobson A.D."/>
            <person name="O'Gara F."/>
        </authorList>
    </citation>
    <scope>NUCLEOTIDE SEQUENCE [LARGE SCALE GENOMIC DNA]</scope>
    <source>
        <strain evidence="2 3">Ad2</strain>
    </source>
</reference>
<dbReference type="PANTHER" id="PTHR30336:SF4">
    <property type="entry name" value="ENVELOPE BIOGENESIS FACTOR ELYC"/>
    <property type="match status" value="1"/>
</dbReference>
<evidence type="ECO:0000313" key="2">
    <source>
        <dbReference type="EMBL" id="KZL12641.1"/>
    </source>
</evidence>
<dbReference type="EMBL" id="LMCB01000098">
    <property type="protein sequence ID" value="KZL12641.1"/>
    <property type="molecule type" value="Genomic_DNA"/>
</dbReference>
<dbReference type="Proteomes" id="UP000076577">
    <property type="component" value="Unassembled WGS sequence"/>
</dbReference>
<dbReference type="InterPro" id="IPR051599">
    <property type="entry name" value="Cell_Envelope_Assoc"/>
</dbReference>
<dbReference type="Pfam" id="PF02698">
    <property type="entry name" value="DUF218"/>
    <property type="match status" value="1"/>
</dbReference>
<comment type="caution">
    <text evidence="2">The sequence shown here is derived from an EMBL/GenBank/DDBJ whole genome shotgun (WGS) entry which is preliminary data.</text>
</comment>
<name>A0A165UP61_9HYPH</name>
<evidence type="ECO:0000313" key="3">
    <source>
        <dbReference type="Proteomes" id="UP000076577"/>
    </source>
</evidence>
<dbReference type="GO" id="GO:0005886">
    <property type="term" value="C:plasma membrane"/>
    <property type="evidence" value="ECO:0007669"/>
    <property type="project" value="TreeGrafter"/>
</dbReference>
<proteinExistence type="predicted"/>
<dbReference type="GO" id="GO:0043164">
    <property type="term" value="P:Gram-negative-bacterium-type cell wall biogenesis"/>
    <property type="evidence" value="ECO:0007669"/>
    <property type="project" value="TreeGrafter"/>
</dbReference>
<dbReference type="PATRIC" id="fig|989403.3.peg.4299"/>
<dbReference type="AlphaFoldDB" id="A0A165UP61"/>
<gene>
    <name evidence="2" type="ORF">PsAD2_03947</name>
</gene>
<dbReference type="STRING" id="989403.SAMN05421798_10133"/>
<dbReference type="PANTHER" id="PTHR30336">
    <property type="entry name" value="INNER MEMBRANE PROTEIN, PROBABLE PERMEASE"/>
    <property type="match status" value="1"/>
</dbReference>
<keyword evidence="3" id="KW-1185">Reference proteome</keyword>
<protein>
    <recommendedName>
        <fullName evidence="1">DUF218 domain-containing protein</fullName>
    </recommendedName>
</protein>
<organism evidence="2 3">
    <name type="scientific">Pseudovibrio axinellae</name>
    <dbReference type="NCBI Taxonomy" id="989403"/>
    <lineage>
        <taxon>Bacteria</taxon>
        <taxon>Pseudomonadati</taxon>
        <taxon>Pseudomonadota</taxon>
        <taxon>Alphaproteobacteria</taxon>
        <taxon>Hyphomicrobiales</taxon>
        <taxon>Stappiaceae</taxon>
        <taxon>Pseudovibrio</taxon>
    </lineage>
</organism>
<evidence type="ECO:0000259" key="1">
    <source>
        <dbReference type="Pfam" id="PF02698"/>
    </source>
</evidence>